<dbReference type="SMART" id="SM00244">
    <property type="entry name" value="PHB"/>
    <property type="match status" value="1"/>
</dbReference>
<dbReference type="Proteomes" id="UP000306317">
    <property type="component" value="Unassembled WGS sequence"/>
</dbReference>
<organism evidence="8 9">
    <name type="scientific">Rhodanobacter lindaniclasticus</name>
    <dbReference type="NCBI Taxonomy" id="75310"/>
    <lineage>
        <taxon>Bacteria</taxon>
        <taxon>Pseudomonadati</taxon>
        <taxon>Pseudomonadota</taxon>
        <taxon>Gammaproteobacteria</taxon>
        <taxon>Lysobacterales</taxon>
        <taxon>Rhodanobacteraceae</taxon>
        <taxon>Rhodanobacter</taxon>
    </lineage>
</organism>
<dbReference type="GO" id="GO:0098552">
    <property type="term" value="C:side of membrane"/>
    <property type="evidence" value="ECO:0007669"/>
    <property type="project" value="UniProtKB-ARBA"/>
</dbReference>
<accession>A0A4V3UTA9</accession>
<dbReference type="GO" id="GO:0005886">
    <property type="term" value="C:plasma membrane"/>
    <property type="evidence" value="ECO:0007669"/>
    <property type="project" value="UniProtKB-ARBA"/>
</dbReference>
<keyword evidence="5" id="KW-1133">Transmembrane helix</keyword>
<dbReference type="InterPro" id="IPR050710">
    <property type="entry name" value="Band7/mec-2_domain"/>
</dbReference>
<evidence type="ECO:0000256" key="3">
    <source>
        <dbReference type="ARBA" id="ARBA00017055"/>
    </source>
</evidence>
<sequence length="315" mass="34257">MAQLLALVILVVVVIGIVKLVRIVPQGYEWTVETFGKYTGTLSPGLHFLIPIYQAIGHKMNMMEQVLDVPSQDVITKDNAVVRVDGVVFYQVLDAAKAAYEVANLEQASLALVMTNIRTVLGSMDLDESLSKRDEINARLLRVVDEATHPWGVKVNRIEIKDISPPRDLIDAMARQMKAEREKRANILDAEGFRQAAILKAEGEKQSAILSAEGEKEAAFRAAEARERTAEAEAKATTMVSDAIAGGNINALNYFVANNYIGALKEMANSPNQKMLLLPIEATGVIGAMAGIAELAKESLTQQQRPAAAPVPPLR</sequence>
<evidence type="ECO:0000259" key="7">
    <source>
        <dbReference type="SMART" id="SM00244"/>
    </source>
</evidence>
<keyword evidence="6" id="KW-0472">Membrane</keyword>
<name>A0A4V3UTA9_9GAMM</name>
<evidence type="ECO:0000256" key="5">
    <source>
        <dbReference type="ARBA" id="ARBA00022989"/>
    </source>
</evidence>
<dbReference type="InterPro" id="IPR001107">
    <property type="entry name" value="Band_7"/>
</dbReference>
<dbReference type="PANTHER" id="PTHR43327:SF10">
    <property type="entry name" value="STOMATIN-LIKE PROTEIN 2, MITOCHONDRIAL"/>
    <property type="match status" value="1"/>
</dbReference>
<evidence type="ECO:0000313" key="8">
    <source>
        <dbReference type="EMBL" id="THD09931.1"/>
    </source>
</evidence>
<dbReference type="Pfam" id="PF01145">
    <property type="entry name" value="Band_7"/>
    <property type="match status" value="1"/>
</dbReference>
<keyword evidence="9" id="KW-1185">Reference proteome</keyword>
<evidence type="ECO:0000256" key="1">
    <source>
        <dbReference type="ARBA" id="ARBA00004167"/>
    </source>
</evidence>
<dbReference type="PROSITE" id="PS01270">
    <property type="entry name" value="BAND_7"/>
    <property type="match status" value="1"/>
</dbReference>
<dbReference type="PRINTS" id="PR00721">
    <property type="entry name" value="STOMATIN"/>
</dbReference>
<dbReference type="FunFam" id="3.30.479.30:FF:000004">
    <property type="entry name" value="Putative membrane protease family, stomatin"/>
    <property type="match status" value="1"/>
</dbReference>
<dbReference type="InterPro" id="IPR036013">
    <property type="entry name" value="Band_7/SPFH_dom_sf"/>
</dbReference>
<proteinExistence type="inferred from homology"/>
<dbReference type="OrthoDB" id="9809197at2"/>
<protein>
    <recommendedName>
        <fullName evidence="3">Protein QmcA</fullName>
    </recommendedName>
</protein>
<evidence type="ECO:0000256" key="6">
    <source>
        <dbReference type="ARBA" id="ARBA00023136"/>
    </source>
</evidence>
<dbReference type="EMBL" id="MWIO01000004">
    <property type="protein sequence ID" value="THD09931.1"/>
    <property type="molecule type" value="Genomic_DNA"/>
</dbReference>
<feature type="domain" description="Band 7" evidence="7">
    <location>
        <begin position="19"/>
        <end position="177"/>
    </location>
</feature>
<dbReference type="AlphaFoldDB" id="A0A4V3UTA9"/>
<evidence type="ECO:0000313" key="9">
    <source>
        <dbReference type="Proteomes" id="UP000306317"/>
    </source>
</evidence>
<dbReference type="InterPro" id="IPR001972">
    <property type="entry name" value="Stomatin_HflK_fam"/>
</dbReference>
<keyword evidence="4" id="KW-0812">Transmembrane</keyword>
<comment type="subcellular location">
    <subcellularLocation>
        <location evidence="1">Membrane</location>
        <topology evidence="1">Single-pass membrane protein</topology>
    </subcellularLocation>
</comment>
<dbReference type="Gene3D" id="3.30.479.30">
    <property type="entry name" value="Band 7 domain"/>
    <property type="match status" value="1"/>
</dbReference>
<evidence type="ECO:0000256" key="2">
    <source>
        <dbReference type="ARBA" id="ARBA00008164"/>
    </source>
</evidence>
<dbReference type="CDD" id="cd08829">
    <property type="entry name" value="SPFH_paraslipin"/>
    <property type="match status" value="1"/>
</dbReference>
<dbReference type="SUPFAM" id="SSF117892">
    <property type="entry name" value="Band 7/SPFH domain"/>
    <property type="match status" value="1"/>
</dbReference>
<comment type="caution">
    <text evidence="8">The sequence shown here is derived from an EMBL/GenBank/DDBJ whole genome shotgun (WGS) entry which is preliminary data.</text>
</comment>
<dbReference type="InterPro" id="IPR018080">
    <property type="entry name" value="Band_7/stomatin-like_CS"/>
</dbReference>
<evidence type="ECO:0000256" key="4">
    <source>
        <dbReference type="ARBA" id="ARBA00022692"/>
    </source>
</evidence>
<reference evidence="8 9" key="1">
    <citation type="submission" date="2017-02" db="EMBL/GenBank/DDBJ databases">
        <title>Whole genome sequencing of Rhodanobacter lindaniclasticus DSM 17932.</title>
        <authorList>
            <person name="Kumar S."/>
            <person name="Patil P."/>
            <person name="Patil P.B."/>
        </authorList>
    </citation>
    <scope>NUCLEOTIDE SEQUENCE [LARGE SCALE GENOMIC DNA]</scope>
    <source>
        <strain evidence="8 9">DSM 17932</strain>
    </source>
</reference>
<dbReference type="PANTHER" id="PTHR43327">
    <property type="entry name" value="STOMATIN-LIKE PROTEIN 2, MITOCHONDRIAL"/>
    <property type="match status" value="1"/>
</dbReference>
<comment type="similarity">
    <text evidence="2">Belongs to the band 7/mec-2 family.</text>
</comment>
<gene>
    <name evidence="8" type="ORF">B1991_01315</name>
</gene>